<evidence type="ECO:0000256" key="1">
    <source>
        <dbReference type="ARBA" id="ARBA00004123"/>
    </source>
</evidence>
<dbReference type="GO" id="GO:0004386">
    <property type="term" value="F:helicase activity"/>
    <property type="evidence" value="ECO:0007669"/>
    <property type="project" value="UniProtKB-KW"/>
</dbReference>
<feature type="transmembrane region" description="Helical" evidence="7">
    <location>
        <begin position="183"/>
        <end position="200"/>
    </location>
</feature>
<evidence type="ECO:0000256" key="2">
    <source>
        <dbReference type="ARBA" id="ARBA00022741"/>
    </source>
</evidence>
<proteinExistence type="predicted"/>
<dbReference type="EMBL" id="JBJUIK010000017">
    <property type="protein sequence ID" value="KAL3497646.1"/>
    <property type="molecule type" value="Genomic_DNA"/>
</dbReference>
<dbReference type="GO" id="GO:0005634">
    <property type="term" value="C:nucleus"/>
    <property type="evidence" value="ECO:0007669"/>
    <property type="project" value="UniProtKB-SubCell"/>
</dbReference>
<dbReference type="GO" id="GO:0005524">
    <property type="term" value="F:ATP binding"/>
    <property type="evidence" value="ECO:0007669"/>
    <property type="project" value="UniProtKB-KW"/>
</dbReference>
<dbReference type="Gene3D" id="3.40.50.10810">
    <property type="entry name" value="Tandem AAA-ATPase domain"/>
    <property type="match status" value="1"/>
</dbReference>
<evidence type="ECO:0000256" key="3">
    <source>
        <dbReference type="ARBA" id="ARBA00022806"/>
    </source>
</evidence>
<keyword evidence="7" id="KW-1133">Transmembrane helix</keyword>
<evidence type="ECO:0000256" key="5">
    <source>
        <dbReference type="ARBA" id="ARBA00023242"/>
    </source>
</evidence>
<dbReference type="InterPro" id="IPR038718">
    <property type="entry name" value="SNF2-like_sf"/>
</dbReference>
<dbReference type="InterPro" id="IPR044567">
    <property type="entry name" value="CLSY/DRD1"/>
</dbReference>
<gene>
    <name evidence="8" type="ORF">ACH5RR_040378</name>
</gene>
<evidence type="ECO:0000256" key="6">
    <source>
        <dbReference type="SAM" id="MobiDB-lite"/>
    </source>
</evidence>
<keyword evidence="3" id="KW-0378">Hydrolase</keyword>
<protein>
    <submittedName>
        <fullName evidence="8">Uncharacterized protein</fullName>
    </submittedName>
</protein>
<evidence type="ECO:0000313" key="9">
    <source>
        <dbReference type="Proteomes" id="UP001630127"/>
    </source>
</evidence>
<dbReference type="PANTHER" id="PTHR45821:SF5">
    <property type="entry name" value="SNF2 DOMAIN-CONTAINING PROTEIN CLASSY 4"/>
    <property type="match status" value="1"/>
</dbReference>
<evidence type="ECO:0000256" key="4">
    <source>
        <dbReference type="ARBA" id="ARBA00022840"/>
    </source>
</evidence>
<keyword evidence="3" id="KW-0347">Helicase</keyword>
<dbReference type="SUPFAM" id="SSF52540">
    <property type="entry name" value="P-loop containing nucleoside triphosphate hydrolases"/>
    <property type="match status" value="1"/>
</dbReference>
<keyword evidence="7" id="KW-0472">Membrane</keyword>
<comment type="subcellular location">
    <subcellularLocation>
        <location evidence="1">Nucleus</location>
    </subcellularLocation>
</comment>
<keyword evidence="9" id="KW-1185">Reference proteome</keyword>
<keyword evidence="5" id="KW-0539">Nucleus</keyword>
<dbReference type="Proteomes" id="UP001630127">
    <property type="component" value="Unassembled WGS sequence"/>
</dbReference>
<dbReference type="PANTHER" id="PTHR45821">
    <property type="entry name" value="SNF2 DOMAIN-CONTAINING PROTEIN CLASSY 2-RELATED"/>
    <property type="match status" value="1"/>
</dbReference>
<comment type="caution">
    <text evidence="8">The sequence shown here is derived from an EMBL/GenBank/DDBJ whole genome shotgun (WGS) entry which is preliminary data.</text>
</comment>
<feature type="compositionally biased region" description="Low complexity" evidence="6">
    <location>
        <begin position="1"/>
        <end position="18"/>
    </location>
</feature>
<name>A0ABD2XRR5_9GENT</name>
<reference evidence="8 9" key="1">
    <citation type="submission" date="2024-11" db="EMBL/GenBank/DDBJ databases">
        <title>A near-complete genome assembly of Cinchona calisaya.</title>
        <authorList>
            <person name="Lian D.C."/>
            <person name="Zhao X.W."/>
            <person name="Wei L."/>
        </authorList>
    </citation>
    <scope>NUCLEOTIDE SEQUENCE [LARGE SCALE GENOMIC DNA]</scope>
    <source>
        <tissue evidence="8">Nenye</tissue>
    </source>
</reference>
<organism evidence="8 9">
    <name type="scientific">Cinchona calisaya</name>
    <dbReference type="NCBI Taxonomy" id="153742"/>
    <lineage>
        <taxon>Eukaryota</taxon>
        <taxon>Viridiplantae</taxon>
        <taxon>Streptophyta</taxon>
        <taxon>Embryophyta</taxon>
        <taxon>Tracheophyta</taxon>
        <taxon>Spermatophyta</taxon>
        <taxon>Magnoliopsida</taxon>
        <taxon>eudicotyledons</taxon>
        <taxon>Gunneridae</taxon>
        <taxon>Pentapetalae</taxon>
        <taxon>asterids</taxon>
        <taxon>lamiids</taxon>
        <taxon>Gentianales</taxon>
        <taxon>Rubiaceae</taxon>
        <taxon>Cinchonoideae</taxon>
        <taxon>Cinchoneae</taxon>
        <taxon>Cinchona</taxon>
    </lineage>
</organism>
<feature type="region of interest" description="Disordered" evidence="6">
    <location>
        <begin position="1"/>
        <end position="30"/>
    </location>
</feature>
<evidence type="ECO:0000256" key="7">
    <source>
        <dbReference type="SAM" id="Phobius"/>
    </source>
</evidence>
<keyword evidence="7" id="KW-0812">Transmembrane</keyword>
<keyword evidence="4" id="KW-0067">ATP-binding</keyword>
<keyword evidence="2" id="KW-0547">Nucleotide-binding</keyword>
<dbReference type="InterPro" id="IPR027417">
    <property type="entry name" value="P-loop_NTPase"/>
</dbReference>
<sequence>MGMCLSLPDPDSTSSTTAENDDATATEKNPAERCQLGEHQLVLEEPPGIVCKCCNIVYKEMKDIFPDLKKQRPRRQDCVDHCGRDFSSFNELNLGVSACKNYYTSIVDEGTVLDLIPSVIGVSMFDHQLEGFLFLWKNIVGETCIENLKSRLSADGRGCIISHAPGSGKTSLTLVFIPSLMKMLAYIVLVIVKILAVYMFKGQSELWHFMS</sequence>
<evidence type="ECO:0000313" key="8">
    <source>
        <dbReference type="EMBL" id="KAL3497646.1"/>
    </source>
</evidence>
<accession>A0ABD2XRR5</accession>
<dbReference type="AlphaFoldDB" id="A0ABD2XRR5"/>